<accession>A0A6J7WNX1</accession>
<protein>
    <submittedName>
        <fullName evidence="1">Uncharacterized protein</fullName>
    </submittedName>
</protein>
<name>A0A6J7WNX1_9CAUD</name>
<evidence type="ECO:0000313" key="1">
    <source>
        <dbReference type="EMBL" id="CAB5218355.1"/>
    </source>
</evidence>
<organism evidence="1">
    <name type="scientific">uncultured Caudovirales phage</name>
    <dbReference type="NCBI Taxonomy" id="2100421"/>
    <lineage>
        <taxon>Viruses</taxon>
        <taxon>Duplodnaviria</taxon>
        <taxon>Heunggongvirae</taxon>
        <taxon>Uroviricota</taxon>
        <taxon>Caudoviricetes</taxon>
        <taxon>Peduoviridae</taxon>
        <taxon>Maltschvirus</taxon>
        <taxon>Maltschvirus maltsch</taxon>
    </lineage>
</organism>
<reference evidence="1" key="1">
    <citation type="submission" date="2020-05" db="EMBL/GenBank/DDBJ databases">
        <authorList>
            <person name="Chiriac C."/>
            <person name="Salcher M."/>
            <person name="Ghai R."/>
            <person name="Kavagutti S V."/>
        </authorList>
    </citation>
    <scope>NUCLEOTIDE SEQUENCE</scope>
</reference>
<proteinExistence type="predicted"/>
<dbReference type="EMBL" id="LR798259">
    <property type="protein sequence ID" value="CAB5218355.1"/>
    <property type="molecule type" value="Genomic_DNA"/>
</dbReference>
<sequence length="64" mass="7616">MKDKIVKLVTDKYKERSKSGIKKYGTTLDQNNDDDFLIHLQEELMDATLYIEKLFSQTFKKDKK</sequence>
<gene>
    <name evidence="1" type="ORF">UFOVP217_8</name>
</gene>